<feature type="domain" description="Transglutaminase-like" evidence="2">
    <location>
        <begin position="343"/>
        <end position="450"/>
    </location>
</feature>
<dbReference type="InterPro" id="IPR051922">
    <property type="entry name" value="Bact_Sporulation_Assoc"/>
</dbReference>
<evidence type="ECO:0000256" key="1">
    <source>
        <dbReference type="SAM" id="MobiDB-lite"/>
    </source>
</evidence>
<feature type="region of interest" description="Disordered" evidence="1">
    <location>
        <begin position="499"/>
        <end position="545"/>
    </location>
</feature>
<evidence type="ECO:0000313" key="4">
    <source>
        <dbReference type="Proteomes" id="UP001623660"/>
    </source>
</evidence>
<dbReference type="RefSeq" id="WP_406790464.1">
    <property type="nucleotide sequence ID" value="NZ_JBJHZX010000002.1"/>
</dbReference>
<reference evidence="3 4" key="1">
    <citation type="submission" date="2024-11" db="EMBL/GenBank/DDBJ databases">
        <authorList>
            <person name="Heng Y.C."/>
            <person name="Lim A.C.H."/>
            <person name="Lee J.K.Y."/>
            <person name="Kittelmann S."/>
        </authorList>
    </citation>
    <scope>NUCLEOTIDE SEQUENCE [LARGE SCALE GENOMIC DNA]</scope>
    <source>
        <strain evidence="3 4">WILCCON 0269</strain>
    </source>
</reference>
<dbReference type="Gene3D" id="3.40.50.12090">
    <property type="match status" value="2"/>
</dbReference>
<dbReference type="Pfam" id="PF01841">
    <property type="entry name" value="Transglut_core"/>
    <property type="match status" value="1"/>
</dbReference>
<comment type="caution">
    <text evidence="3">The sequence shown here is derived from an EMBL/GenBank/DDBJ whole genome shotgun (WGS) entry which is preliminary data.</text>
</comment>
<dbReference type="Pfam" id="PF04122">
    <property type="entry name" value="CW_binding_2"/>
    <property type="match status" value="3"/>
</dbReference>
<gene>
    <name evidence="3" type="ORF">ACJDU8_01960</name>
</gene>
<evidence type="ECO:0000259" key="2">
    <source>
        <dbReference type="Pfam" id="PF01841"/>
    </source>
</evidence>
<dbReference type="EMBL" id="JBJHZX010000002">
    <property type="protein sequence ID" value="MFL0194345.1"/>
    <property type="molecule type" value="Genomic_DNA"/>
</dbReference>
<dbReference type="InterPro" id="IPR002931">
    <property type="entry name" value="Transglutaminase-like"/>
</dbReference>
<dbReference type="InterPro" id="IPR038765">
    <property type="entry name" value="Papain-like_cys_pep_sf"/>
</dbReference>
<dbReference type="Proteomes" id="UP001623660">
    <property type="component" value="Unassembled WGS sequence"/>
</dbReference>
<dbReference type="Gene3D" id="3.10.620.30">
    <property type="match status" value="1"/>
</dbReference>
<name>A0ABW8SEG5_9CLOT</name>
<accession>A0ABW8SEG5</accession>
<dbReference type="PANTHER" id="PTHR30032:SF8">
    <property type="entry name" value="GERMINATION-SPECIFIC N-ACETYLMURAMOYL-L-ALANINE AMIDASE"/>
    <property type="match status" value="1"/>
</dbReference>
<keyword evidence="4" id="KW-1185">Reference proteome</keyword>
<evidence type="ECO:0000313" key="3">
    <source>
        <dbReference type="EMBL" id="MFL0194345.1"/>
    </source>
</evidence>
<sequence>MISLKQKVLIIIMTSVLTLGAISIVNADTVKTRISGGWRNDTTATLISQAGWTQSDTVIIVSGSDFPDALCAGPLAKKLNAPILMTGSYASCYLGSATLTEIERLNATKAIIIGGTGVISDSIKEELGNAGVSAERIGGADRYETSVLIAQKLDKSPSIVVTSGDNFPDALSISSIAAQQGMPIILSSKNGLFPEAESYISSNEITKTYIVGGTGALDGSIESEVPNPTRLAGKDRYETNLAVLNQFRSNLKFNKVYIATGNDFSDALVGSVLAAKTQSPVILVDTDLTDSLAKYIVENKTSSTNVIVIGNLRNVNDRVFDEAQGVAVDRQPLTTDLMADEIIDEVIKPGMSDFEKELALHDYIIENATYNYGDNGLHSVGDTDPSDTAESVLLKGEGGDNGVTEAMNLLLDKVGIESQIVTGRIKDGVVWRDDYKWSMVKINGDYYQLDVYSDLTNTNGSFDVTPDHTYFNVTDEFLSNDHSWSSSYPKCTVKYELSEQPKVENNSTETDNNAENNDGNKTNEPTYYPSDPSDNTPGMTIPPSL</sequence>
<dbReference type="InterPro" id="IPR007253">
    <property type="entry name" value="Cell_wall-bd_2"/>
</dbReference>
<organism evidence="3 4">
    <name type="scientific">Candidatus Clostridium eludens</name>
    <dbReference type="NCBI Taxonomy" id="3381663"/>
    <lineage>
        <taxon>Bacteria</taxon>
        <taxon>Bacillati</taxon>
        <taxon>Bacillota</taxon>
        <taxon>Clostridia</taxon>
        <taxon>Eubacteriales</taxon>
        <taxon>Clostridiaceae</taxon>
        <taxon>Clostridium</taxon>
    </lineage>
</organism>
<feature type="compositionally biased region" description="Polar residues" evidence="1">
    <location>
        <begin position="503"/>
        <end position="525"/>
    </location>
</feature>
<dbReference type="PANTHER" id="PTHR30032">
    <property type="entry name" value="N-ACETYLMURAMOYL-L-ALANINE AMIDASE-RELATED"/>
    <property type="match status" value="1"/>
</dbReference>
<protein>
    <submittedName>
        <fullName evidence="3">Cell wall-binding repeat-containing protein</fullName>
    </submittedName>
</protein>
<dbReference type="SUPFAM" id="SSF54001">
    <property type="entry name" value="Cysteine proteinases"/>
    <property type="match status" value="1"/>
</dbReference>
<proteinExistence type="predicted"/>